<dbReference type="PANTHER" id="PTHR43294">
    <property type="entry name" value="SODIUM/POTASSIUM-TRANSPORTING ATPASE SUBUNIT ALPHA"/>
    <property type="match status" value="1"/>
</dbReference>
<evidence type="ECO:0000259" key="4">
    <source>
        <dbReference type="Pfam" id="PF00689"/>
    </source>
</evidence>
<dbReference type="InterPro" id="IPR050510">
    <property type="entry name" value="Cation_transp_ATPase_P-type"/>
</dbReference>
<dbReference type="Proteomes" id="UP000231162">
    <property type="component" value="Unassembled WGS sequence"/>
</dbReference>
<evidence type="ECO:0000313" key="6">
    <source>
        <dbReference type="Proteomes" id="UP000231162"/>
    </source>
</evidence>
<feature type="domain" description="Cation-transporting P-type ATPase C-terminal" evidence="4">
    <location>
        <begin position="3"/>
        <end position="115"/>
    </location>
</feature>
<dbReference type="AlphaFoldDB" id="A0A2M6R846"/>
<feature type="transmembrane region" description="Helical" evidence="3">
    <location>
        <begin position="92"/>
        <end position="111"/>
    </location>
</feature>
<evidence type="ECO:0000256" key="3">
    <source>
        <dbReference type="SAM" id="Phobius"/>
    </source>
</evidence>
<keyword evidence="3" id="KW-0472">Membrane</keyword>
<dbReference type="Gene3D" id="1.20.1110.10">
    <property type="entry name" value="Calcium-transporting ATPase, transmembrane domain"/>
    <property type="match status" value="1"/>
</dbReference>
<dbReference type="PANTHER" id="PTHR43294:SF21">
    <property type="entry name" value="CATION TRANSPORTING ATPASE"/>
    <property type="match status" value="1"/>
</dbReference>
<evidence type="ECO:0000313" key="5">
    <source>
        <dbReference type="EMBL" id="PIS06667.1"/>
    </source>
</evidence>
<proteinExistence type="predicted"/>
<dbReference type="InterPro" id="IPR006068">
    <property type="entry name" value="ATPase_P-typ_cation-transptr_C"/>
</dbReference>
<keyword evidence="3" id="KW-0812">Transmembrane</keyword>
<dbReference type="InterPro" id="IPR023298">
    <property type="entry name" value="ATPase_P-typ_TM_dom_sf"/>
</dbReference>
<accession>A0A2M6R846</accession>
<keyword evidence="2" id="KW-1003">Cell membrane</keyword>
<evidence type="ECO:0000256" key="1">
    <source>
        <dbReference type="ARBA" id="ARBA00004651"/>
    </source>
</evidence>
<feature type="transmembrane region" description="Helical" evidence="3">
    <location>
        <begin position="60"/>
        <end position="80"/>
    </location>
</feature>
<evidence type="ECO:0000256" key="2">
    <source>
        <dbReference type="ARBA" id="ARBA00022475"/>
    </source>
</evidence>
<gene>
    <name evidence="5" type="ORF">COT79_03325</name>
</gene>
<protein>
    <recommendedName>
        <fullName evidence="4">Cation-transporting P-type ATPase C-terminal domain-containing protein</fullName>
    </recommendedName>
</protein>
<comment type="caution">
    <text evidence="5">The sequence shown here is derived from an EMBL/GenBank/DDBJ whole genome shotgun (WGS) entry which is preliminary data.</text>
</comment>
<name>A0A2M6R846_9BACT</name>
<comment type="subcellular location">
    <subcellularLocation>
        <location evidence="1">Cell membrane</location>
        <topology evidence="1">Multi-pass membrane protein</topology>
    </subcellularLocation>
</comment>
<dbReference type="Pfam" id="PF00689">
    <property type="entry name" value="Cation_ATPase_C"/>
    <property type="match status" value="1"/>
</dbReference>
<dbReference type="SUPFAM" id="SSF81665">
    <property type="entry name" value="Calcium ATPase, transmembrane domain M"/>
    <property type="match status" value="1"/>
</dbReference>
<dbReference type="EMBL" id="PEZX01000042">
    <property type="protein sequence ID" value="PIS06667.1"/>
    <property type="molecule type" value="Genomic_DNA"/>
</dbReference>
<organism evidence="5 6">
    <name type="scientific">Candidatus Berkelbacteria bacterium CG10_big_fil_rev_8_21_14_0_10_43_14</name>
    <dbReference type="NCBI Taxonomy" id="1974515"/>
    <lineage>
        <taxon>Bacteria</taxon>
        <taxon>Candidatus Berkelbacteria</taxon>
    </lineage>
</organism>
<keyword evidence="3" id="KW-1133">Transmembrane helix</keyword>
<dbReference type="GO" id="GO:0005886">
    <property type="term" value="C:plasma membrane"/>
    <property type="evidence" value="ECO:0007669"/>
    <property type="project" value="UniProtKB-SubCell"/>
</dbReference>
<reference evidence="6" key="1">
    <citation type="submission" date="2017-09" db="EMBL/GenBank/DDBJ databases">
        <title>Depth-based differentiation of microbial function through sediment-hosted aquifers and enrichment of novel symbionts in the deep terrestrial subsurface.</title>
        <authorList>
            <person name="Probst A.J."/>
            <person name="Ladd B."/>
            <person name="Jarett J.K."/>
            <person name="Geller-Mcgrath D.E."/>
            <person name="Sieber C.M.K."/>
            <person name="Emerson J.B."/>
            <person name="Anantharaman K."/>
            <person name="Thomas B.C."/>
            <person name="Malmstrom R."/>
            <person name="Stieglmeier M."/>
            <person name="Klingl A."/>
            <person name="Woyke T."/>
            <person name="Ryan C.M."/>
            <person name="Banfield J.F."/>
        </authorList>
    </citation>
    <scope>NUCLEOTIDE SEQUENCE [LARGE SCALE GENOMIC DNA]</scope>
</reference>
<sequence length="121" mass="14062">MALPMAIGTLYLFSRYFETDLAKGWTIALTTMAVFQWFNAWNCRSESKFIFQMNPFSNKFLVGATAIVIFMQLAALHTPFLQKILHTTQLSLSEWLIIISITGSIVLVEEIRKFFYRRKLI</sequence>
<feature type="transmembrane region" description="Helical" evidence="3">
    <location>
        <begin position="22"/>
        <end position="40"/>
    </location>
</feature>